<dbReference type="Gene3D" id="3.30.160.620">
    <property type="match status" value="1"/>
</dbReference>
<accession>A0A1S8M2E8</accession>
<protein>
    <submittedName>
        <fullName evidence="1">Uncharacterized protein</fullName>
    </submittedName>
</protein>
<evidence type="ECO:0000313" key="1">
    <source>
        <dbReference type="EMBL" id="URZ11818.1"/>
    </source>
</evidence>
<dbReference type="Proteomes" id="UP000190951">
    <property type="component" value="Chromosome"/>
</dbReference>
<dbReference type="STRING" id="84029.CROST_24500"/>
<dbReference type="KEGG" id="crw:CROST_025350"/>
<sequence length="156" mass="18503">MDNDKKDKHTKNGEDDSMELELKNENCFGFSGLQQIKEYIRNLITPNRAQMEKQLILAWKKELESVKFDYICFKEDDGSYTLSMEDIDIVVNEDNKNKALDSLIDELREYSENYSNELEYWYSDPNRQSHCKYVLKTLISSDEELKRDFLCQNGQN</sequence>
<dbReference type="RefSeq" id="WP_176091570.1">
    <property type="nucleotide sequence ID" value="NZ_CP096983.1"/>
</dbReference>
<reference evidence="1 2" key="1">
    <citation type="submission" date="2022-04" db="EMBL/GenBank/DDBJ databases">
        <title>Genome sequence of C. roseum typestrain.</title>
        <authorList>
            <person name="Poehlein A."/>
            <person name="Schoch T."/>
            <person name="Duerre P."/>
            <person name="Daniel R."/>
        </authorList>
    </citation>
    <scope>NUCLEOTIDE SEQUENCE [LARGE SCALE GENOMIC DNA]</scope>
    <source>
        <strain evidence="1 2">DSM 7320</strain>
    </source>
</reference>
<dbReference type="Pfam" id="PF12910">
    <property type="entry name" value="PHD_like"/>
    <property type="match status" value="1"/>
</dbReference>
<dbReference type="EMBL" id="CP096983">
    <property type="protein sequence ID" value="URZ11818.1"/>
    <property type="molecule type" value="Genomic_DNA"/>
</dbReference>
<name>A0A1S8M2E8_9CLOT</name>
<dbReference type="InterPro" id="IPR035424">
    <property type="entry name" value="Antitoxin_RelB"/>
</dbReference>
<evidence type="ECO:0000313" key="2">
    <source>
        <dbReference type="Proteomes" id="UP000190951"/>
    </source>
</evidence>
<keyword evidence="2" id="KW-1185">Reference proteome</keyword>
<proteinExistence type="predicted"/>
<organism evidence="1 2">
    <name type="scientific">Clostridium felsineum</name>
    <dbReference type="NCBI Taxonomy" id="36839"/>
    <lineage>
        <taxon>Bacteria</taxon>
        <taxon>Bacillati</taxon>
        <taxon>Bacillota</taxon>
        <taxon>Clostridia</taxon>
        <taxon>Eubacteriales</taxon>
        <taxon>Clostridiaceae</taxon>
        <taxon>Clostridium</taxon>
    </lineage>
</organism>
<gene>
    <name evidence="1" type="ORF">CROST_025350</name>
</gene>
<dbReference type="AlphaFoldDB" id="A0A1S8M2E8"/>